<sequence>MDPIASLTTGSIDDAVDGDKTSYFTAWAPTSRTGGQAFYWEVTFTQPANISYVELWGDFASYYAPLRVTLDDWYDIDLTVDEANSWTPTQQRRTAALAKPVAAASLRVYAQDRDLWGRPNADAFQLTLAEVIVYRAQKKAKRPPPPKSSPAPKRPPPKPSPPLETRANLALNRRVTMDSLANIDHGNINKAVDGDQTSYFSAWMSTSMAGGSAFYWEVTLDKPTNVSYVELWGDFASYYAPLRVTLDDWYDIDLTVDEANSWTPTQQRRTAALAKPVAAASLRVYAQDRGLWGRPNADAFQLTLAEVIVYGPRPPLPPAPSPPPAGVNLATNRRTYMEDIATIQFGSPDDAVDGDQTSYFTAWASTLKSGGKAFYWEVTFDKPTNVSYVELWGDFASYYAPLRVTLDDWYDIDLTVDEANSWTPTQQRRTAALAKPVAAASLRVYAQNRDLWGRPNADAFQLTLAEVIVYGPRGTDTPVPSPPPARVNLARNRPAVMDVPSKIWFTGAPGDAVDGDRGTAVSAMQPSRVSPHFFWQVDFAAASLVAHVEVWGDFANATAPLRVTLGDSYEVPLVVDTTASRRTMQRRFAELAPPVEASFLRVHSQNKDWWGRSRSDAYQLTLAEVIVYGP</sequence>
<dbReference type="Proteomes" id="UP000612055">
    <property type="component" value="Unassembled WGS sequence"/>
</dbReference>
<evidence type="ECO:0008006" key="4">
    <source>
        <dbReference type="Google" id="ProtNLM"/>
    </source>
</evidence>
<feature type="region of interest" description="Disordered" evidence="1">
    <location>
        <begin position="137"/>
        <end position="165"/>
    </location>
</feature>
<reference evidence="2" key="1">
    <citation type="journal article" date="2020" name="bioRxiv">
        <title>Comparative genomics of Chlamydomonas.</title>
        <authorList>
            <person name="Craig R.J."/>
            <person name="Hasan A.R."/>
            <person name="Ness R.W."/>
            <person name="Keightley P.D."/>
        </authorList>
    </citation>
    <scope>NUCLEOTIDE SEQUENCE</scope>
    <source>
        <strain evidence="2">CCAP 11/70</strain>
    </source>
</reference>
<organism evidence="2 3">
    <name type="scientific">Edaphochlamys debaryana</name>
    <dbReference type="NCBI Taxonomy" id="47281"/>
    <lineage>
        <taxon>Eukaryota</taxon>
        <taxon>Viridiplantae</taxon>
        <taxon>Chlorophyta</taxon>
        <taxon>core chlorophytes</taxon>
        <taxon>Chlorophyceae</taxon>
        <taxon>CS clade</taxon>
        <taxon>Chlamydomonadales</taxon>
        <taxon>Chlamydomonadales incertae sedis</taxon>
        <taxon>Edaphochlamys</taxon>
    </lineage>
</organism>
<dbReference type="InterPro" id="IPR051941">
    <property type="entry name" value="BG_Antigen-Binding_Lectin"/>
</dbReference>
<evidence type="ECO:0000256" key="1">
    <source>
        <dbReference type="SAM" id="MobiDB-lite"/>
    </source>
</evidence>
<name>A0A836C130_9CHLO</name>
<feature type="compositionally biased region" description="Pro residues" evidence="1">
    <location>
        <begin position="145"/>
        <end position="162"/>
    </location>
</feature>
<dbReference type="PANTHER" id="PTHR45713:SF6">
    <property type="entry name" value="F5_8 TYPE C DOMAIN-CONTAINING PROTEIN"/>
    <property type="match status" value="1"/>
</dbReference>
<dbReference type="AlphaFoldDB" id="A0A836C130"/>
<dbReference type="PANTHER" id="PTHR45713">
    <property type="entry name" value="FTP DOMAIN-CONTAINING PROTEIN"/>
    <property type="match status" value="1"/>
</dbReference>
<dbReference type="InterPro" id="IPR008979">
    <property type="entry name" value="Galactose-bd-like_sf"/>
</dbReference>
<dbReference type="Gene3D" id="2.60.120.260">
    <property type="entry name" value="Galactose-binding domain-like"/>
    <property type="match status" value="4"/>
</dbReference>
<comment type="caution">
    <text evidence="2">The sequence shown here is derived from an EMBL/GenBank/DDBJ whole genome shotgun (WGS) entry which is preliminary data.</text>
</comment>
<proteinExistence type="predicted"/>
<dbReference type="EMBL" id="JAEHOE010000018">
    <property type="protein sequence ID" value="KAG2496496.1"/>
    <property type="molecule type" value="Genomic_DNA"/>
</dbReference>
<evidence type="ECO:0000313" key="3">
    <source>
        <dbReference type="Proteomes" id="UP000612055"/>
    </source>
</evidence>
<keyword evidence="3" id="KW-1185">Reference proteome</keyword>
<protein>
    <recommendedName>
        <fullName evidence="4">F5/8 type C domain-containing protein</fullName>
    </recommendedName>
</protein>
<dbReference type="SUPFAM" id="SSF49785">
    <property type="entry name" value="Galactose-binding domain-like"/>
    <property type="match status" value="4"/>
</dbReference>
<gene>
    <name evidence="2" type="ORF">HYH03_005321</name>
</gene>
<evidence type="ECO:0000313" key="2">
    <source>
        <dbReference type="EMBL" id="KAG2496496.1"/>
    </source>
</evidence>
<accession>A0A836C130</accession>